<dbReference type="EMBL" id="CM004394">
    <property type="protein sequence ID" value="OAY42976.1"/>
    <property type="molecule type" value="Genomic_DNA"/>
</dbReference>
<name>A0A2C9VD07_MANES</name>
<organism evidence="1">
    <name type="scientific">Manihot esculenta</name>
    <name type="common">Cassava</name>
    <name type="synonym">Jatropha manihot</name>
    <dbReference type="NCBI Taxonomy" id="3983"/>
    <lineage>
        <taxon>Eukaryota</taxon>
        <taxon>Viridiplantae</taxon>
        <taxon>Streptophyta</taxon>
        <taxon>Embryophyta</taxon>
        <taxon>Tracheophyta</taxon>
        <taxon>Spermatophyta</taxon>
        <taxon>Magnoliopsida</taxon>
        <taxon>eudicotyledons</taxon>
        <taxon>Gunneridae</taxon>
        <taxon>Pentapetalae</taxon>
        <taxon>rosids</taxon>
        <taxon>fabids</taxon>
        <taxon>Malpighiales</taxon>
        <taxon>Euphorbiaceae</taxon>
        <taxon>Crotonoideae</taxon>
        <taxon>Manihoteae</taxon>
        <taxon>Manihot</taxon>
    </lineage>
</organism>
<dbReference type="AlphaFoldDB" id="A0A2C9VD07"/>
<gene>
    <name evidence="1" type="ORF">MANES_08G032000</name>
</gene>
<sequence>MAFSMLVGNKPMPEGTGPWVFSGMVPPRTLLVFSLKASWSSIFPPVRYPLAPISDSTMVLFLLGLMLLTDPHPKILVRRLCCWL</sequence>
<reference evidence="1" key="1">
    <citation type="submission" date="2016-02" db="EMBL/GenBank/DDBJ databases">
        <title>WGS assembly of Manihot esculenta.</title>
        <authorList>
            <person name="Bredeson J.V."/>
            <person name="Prochnik S.E."/>
            <person name="Lyons J.B."/>
            <person name="Schmutz J."/>
            <person name="Grimwood J."/>
            <person name="Vrebalov J."/>
            <person name="Bart R.S."/>
            <person name="Amuge T."/>
            <person name="Ferguson M.E."/>
            <person name="Green R."/>
            <person name="Putnam N."/>
            <person name="Stites J."/>
            <person name="Rounsley S."/>
            <person name="Rokhsar D.S."/>
        </authorList>
    </citation>
    <scope>NUCLEOTIDE SEQUENCE [LARGE SCALE GENOMIC DNA]</scope>
    <source>
        <tissue evidence="1">Leaf</tissue>
    </source>
</reference>
<proteinExistence type="predicted"/>
<accession>A0A2C9VD07</accession>
<protein>
    <submittedName>
        <fullName evidence="1">Uncharacterized protein</fullName>
    </submittedName>
</protein>
<evidence type="ECO:0000313" key="1">
    <source>
        <dbReference type="EMBL" id="OAY42976.1"/>
    </source>
</evidence>